<dbReference type="SUPFAM" id="SSF52047">
    <property type="entry name" value="RNI-like"/>
    <property type="match status" value="1"/>
</dbReference>
<evidence type="ECO:0000256" key="2">
    <source>
        <dbReference type="ARBA" id="ARBA00009592"/>
    </source>
</evidence>
<dbReference type="InterPro" id="IPR032675">
    <property type="entry name" value="LRR_dom_sf"/>
</dbReference>
<keyword evidence="8" id="KW-0677">Repeat</keyword>
<evidence type="ECO:0000256" key="8">
    <source>
        <dbReference type="ARBA" id="ARBA00022737"/>
    </source>
</evidence>
<keyword evidence="4" id="KW-0433">Leucine-rich repeat</keyword>
<dbReference type="GeneID" id="109707183"/>
<organism evidence="15 16">
    <name type="scientific">Ananas comosus</name>
    <name type="common">Pineapple</name>
    <name type="synonym">Ananas ananas</name>
    <dbReference type="NCBI Taxonomy" id="4615"/>
    <lineage>
        <taxon>Eukaryota</taxon>
        <taxon>Viridiplantae</taxon>
        <taxon>Streptophyta</taxon>
        <taxon>Embryophyta</taxon>
        <taxon>Tracheophyta</taxon>
        <taxon>Spermatophyta</taxon>
        <taxon>Magnoliopsida</taxon>
        <taxon>Liliopsida</taxon>
        <taxon>Poales</taxon>
        <taxon>Bromeliaceae</taxon>
        <taxon>Bromelioideae</taxon>
        <taxon>Ananas</taxon>
    </lineage>
</organism>
<dbReference type="PANTHER" id="PTHR48063">
    <property type="entry name" value="LRR RECEPTOR-LIKE KINASE"/>
    <property type="match status" value="1"/>
</dbReference>
<dbReference type="OrthoDB" id="786385at2759"/>
<keyword evidence="12" id="KW-0325">Glycoprotein</keyword>
<dbReference type="InterPro" id="IPR001611">
    <property type="entry name" value="Leu-rich_rpt"/>
</dbReference>
<evidence type="ECO:0000256" key="7">
    <source>
        <dbReference type="ARBA" id="ARBA00022729"/>
    </source>
</evidence>
<evidence type="ECO:0000256" key="12">
    <source>
        <dbReference type="ARBA" id="ARBA00023180"/>
    </source>
</evidence>
<reference evidence="16" key="2">
    <citation type="submission" date="2025-08" db="UniProtKB">
        <authorList>
            <consortium name="RefSeq"/>
        </authorList>
    </citation>
    <scope>IDENTIFICATION</scope>
    <source>
        <tissue evidence="16">Leaf</tissue>
    </source>
</reference>
<dbReference type="FunFam" id="3.80.10.10:FF:000299">
    <property type="entry name" value="Piriformospora indica-insensitive protein 2"/>
    <property type="match status" value="1"/>
</dbReference>
<dbReference type="InterPro" id="IPR055414">
    <property type="entry name" value="LRR_R13L4/SHOC2-like"/>
</dbReference>
<keyword evidence="11" id="KW-0675">Receptor</keyword>
<dbReference type="Proteomes" id="UP000515123">
    <property type="component" value="Linkage group 3"/>
</dbReference>
<evidence type="ECO:0000256" key="1">
    <source>
        <dbReference type="ARBA" id="ARBA00004251"/>
    </source>
</evidence>
<accession>A0A6P5EKE7</accession>
<dbReference type="Pfam" id="PF23598">
    <property type="entry name" value="LRR_14"/>
    <property type="match status" value="1"/>
</dbReference>
<feature type="transmembrane region" description="Helical" evidence="13">
    <location>
        <begin position="743"/>
        <end position="767"/>
    </location>
</feature>
<dbReference type="SUPFAM" id="SSF52058">
    <property type="entry name" value="L domain-like"/>
    <property type="match status" value="1"/>
</dbReference>
<keyword evidence="9 13" id="KW-1133">Transmembrane helix</keyword>
<comment type="subcellular location">
    <subcellularLocation>
        <location evidence="1">Cell membrane</location>
        <topology evidence="1">Single-pass type I membrane protein</topology>
    </subcellularLocation>
</comment>
<dbReference type="InterPro" id="IPR046956">
    <property type="entry name" value="RLP23-like"/>
</dbReference>
<dbReference type="FunFam" id="3.80.10.10:FF:000095">
    <property type="entry name" value="LRR receptor-like serine/threonine-protein kinase GSO1"/>
    <property type="match status" value="1"/>
</dbReference>
<evidence type="ECO:0000256" key="13">
    <source>
        <dbReference type="SAM" id="Phobius"/>
    </source>
</evidence>
<protein>
    <submittedName>
        <fullName evidence="16">LRR receptor-like serine/threonine-protein kinase GSO1</fullName>
    </submittedName>
</protein>
<keyword evidence="7" id="KW-0732">Signal</keyword>
<evidence type="ECO:0000259" key="14">
    <source>
        <dbReference type="Pfam" id="PF23598"/>
    </source>
</evidence>
<keyword evidence="10 13" id="KW-0472">Membrane</keyword>
<gene>
    <name evidence="16" type="primary">LOC109707183</name>
</gene>
<dbReference type="FunFam" id="3.80.10.10:FF:001347">
    <property type="entry name" value="LRR receptor-like serine/threonine-protein kinase GSO2"/>
    <property type="match status" value="1"/>
</dbReference>
<dbReference type="GO" id="GO:0005886">
    <property type="term" value="C:plasma membrane"/>
    <property type="evidence" value="ECO:0007669"/>
    <property type="project" value="UniProtKB-SubCell"/>
</dbReference>
<dbReference type="AlphaFoldDB" id="A0A6P5EKE7"/>
<comment type="similarity">
    <text evidence="2">Belongs to the RLP family.</text>
</comment>
<sequence>MSGSSIENTSNWLLALNMLPLVQDIGLAGCQFDNFPQSLPFVNFTSLSLLDLSGASLWDFSNNSKVNSSLPEWLFRITSLQFLYLSASEFTELIPSGIGNLTSLMFLELEDVDIDAGIPSSLSNLCELGTLDFSGSTINSQLDVFKASFSGCIKNSLQELDLRNTSLSGNMPDWIGDLNNLYILDLSFNSLSGSIPTSFCKLSTLQVLFLYNNKLNGTVPECLGNLSEVKYLALSSNALIGVISEYHFSNLTELEDMDLNSNSLDLNLSYNWVPPFQLDYLDFSGCKLGPQFPSWLQTQKSLAHLDLSSTGISDSVPNWFWNSMTNLSTVFLANNELHGVIPNAIKFSDDTDLSIDLSSNFFEGPVPIFPSNTAELDLSNNSFMGPIPDGIFQLMPNLRMLALAMNKINGGIPSSMCNSQLITISISNNNLSGELPNCQNNTQLVGLDLSNNNLSGGIPKWLCESPQFQHLHLRKNSLSGELPPSLKTCKKLDTLDLGGNMFTGRIPIWLGELSSLKILSFKSNKFVGQIPMELSNLTVLRILDLSNNKLSGSIPMTFGNFMAMRNPLTNIRSILNITTGNYGENMILDIKGREDRYGSILLSQMTILDLSRNSLSGRIPDELTNLLGLLVFDLSSNDLTGQVPSNIGDMMELEYLDLSRNKLSGAIPSSLSNLSFLDFLDLSYNNFSGRIPTGKQMNTFVDPKIYVGNQYLCGFQINVSCTDQPSQTPTNVSEDADENRKEILRLCLITIAGFAVGFWAISGVLLVNKRFRIWWFRYVDSLYDSLYVTSRVWFARLKKKMSKINATDG</sequence>
<evidence type="ECO:0000256" key="6">
    <source>
        <dbReference type="ARBA" id="ARBA00022692"/>
    </source>
</evidence>
<evidence type="ECO:0000256" key="9">
    <source>
        <dbReference type="ARBA" id="ARBA00022989"/>
    </source>
</evidence>
<dbReference type="PRINTS" id="PR00019">
    <property type="entry name" value="LEURICHRPT"/>
</dbReference>
<dbReference type="GO" id="GO:0009742">
    <property type="term" value="P:brassinosteroid mediated signaling pathway"/>
    <property type="evidence" value="ECO:0007669"/>
    <property type="project" value="UniProtKB-KW"/>
</dbReference>
<reference evidence="15" key="1">
    <citation type="journal article" date="2015" name="Nat. Genet.">
        <title>The pineapple genome and the evolution of CAM photosynthesis.</title>
        <authorList>
            <person name="Ming R."/>
            <person name="VanBuren R."/>
            <person name="Wai C.M."/>
            <person name="Tang H."/>
            <person name="Schatz M.C."/>
            <person name="Bowers J.E."/>
            <person name="Lyons E."/>
            <person name="Wang M.L."/>
            <person name="Chen J."/>
            <person name="Biggers E."/>
            <person name="Zhang J."/>
            <person name="Huang L."/>
            <person name="Zhang L."/>
            <person name="Miao W."/>
            <person name="Zhang J."/>
            <person name="Ye Z."/>
            <person name="Miao C."/>
            <person name="Lin Z."/>
            <person name="Wang H."/>
            <person name="Zhou H."/>
            <person name="Yim W.C."/>
            <person name="Priest H.D."/>
            <person name="Zheng C."/>
            <person name="Woodhouse M."/>
            <person name="Edger P.P."/>
            <person name="Guyot R."/>
            <person name="Guo H.B."/>
            <person name="Guo H."/>
            <person name="Zheng G."/>
            <person name="Singh R."/>
            <person name="Sharma A."/>
            <person name="Min X."/>
            <person name="Zheng Y."/>
            <person name="Lee H."/>
            <person name="Gurtowski J."/>
            <person name="Sedlazeck F.J."/>
            <person name="Harkess A."/>
            <person name="McKain M.R."/>
            <person name="Liao Z."/>
            <person name="Fang J."/>
            <person name="Liu J."/>
            <person name="Zhang X."/>
            <person name="Zhang Q."/>
            <person name="Hu W."/>
            <person name="Qin Y."/>
            <person name="Wang K."/>
            <person name="Chen L.Y."/>
            <person name="Shirley N."/>
            <person name="Lin Y.R."/>
            <person name="Liu L.Y."/>
            <person name="Hernandez A.G."/>
            <person name="Wright C.L."/>
            <person name="Bulone V."/>
            <person name="Tuskan G.A."/>
            <person name="Heath K."/>
            <person name="Zee F."/>
            <person name="Moore P.H."/>
            <person name="Sunkar R."/>
            <person name="Leebens-Mack J.H."/>
            <person name="Mockler T."/>
            <person name="Bennetzen J.L."/>
            <person name="Freeling M."/>
            <person name="Sankoff D."/>
            <person name="Paterson A.H."/>
            <person name="Zhu X."/>
            <person name="Yang X."/>
            <person name="Smith J.A."/>
            <person name="Cushman J.C."/>
            <person name="Paull R.E."/>
            <person name="Yu Q."/>
        </authorList>
    </citation>
    <scope>NUCLEOTIDE SEQUENCE [LARGE SCALE GENOMIC DNA]</scope>
    <source>
        <strain evidence="15">cv. F153</strain>
    </source>
</reference>
<dbReference type="SMART" id="SM00365">
    <property type="entry name" value="LRR_SD22"/>
    <property type="match status" value="4"/>
</dbReference>
<evidence type="ECO:0000256" key="11">
    <source>
        <dbReference type="ARBA" id="ARBA00023170"/>
    </source>
</evidence>
<dbReference type="RefSeq" id="XP_020083894.1">
    <property type="nucleotide sequence ID" value="XM_020228305.1"/>
</dbReference>
<evidence type="ECO:0000256" key="4">
    <source>
        <dbReference type="ARBA" id="ARBA00022614"/>
    </source>
</evidence>
<dbReference type="Pfam" id="PF00560">
    <property type="entry name" value="LRR_1"/>
    <property type="match status" value="9"/>
</dbReference>
<dbReference type="InterPro" id="IPR003591">
    <property type="entry name" value="Leu-rich_rpt_typical-subtyp"/>
</dbReference>
<proteinExistence type="inferred from homology"/>
<evidence type="ECO:0000256" key="5">
    <source>
        <dbReference type="ARBA" id="ARBA00022626"/>
    </source>
</evidence>
<feature type="domain" description="Disease resistance R13L4/SHOC-2-like LRR" evidence="14">
    <location>
        <begin position="157"/>
        <end position="332"/>
    </location>
</feature>
<dbReference type="SMART" id="SM00369">
    <property type="entry name" value="LRR_TYP"/>
    <property type="match status" value="7"/>
</dbReference>
<evidence type="ECO:0000313" key="15">
    <source>
        <dbReference type="Proteomes" id="UP000515123"/>
    </source>
</evidence>
<keyword evidence="15" id="KW-1185">Reference proteome</keyword>
<keyword evidence="5" id="KW-1070">Brassinosteroid signaling pathway</keyword>
<dbReference type="Gene3D" id="3.80.10.10">
    <property type="entry name" value="Ribonuclease Inhibitor"/>
    <property type="match status" value="3"/>
</dbReference>
<evidence type="ECO:0000256" key="10">
    <source>
        <dbReference type="ARBA" id="ARBA00023136"/>
    </source>
</evidence>
<keyword evidence="3" id="KW-1003">Cell membrane</keyword>
<evidence type="ECO:0000256" key="3">
    <source>
        <dbReference type="ARBA" id="ARBA00022475"/>
    </source>
</evidence>
<keyword evidence="6 13" id="KW-0812">Transmembrane</keyword>
<dbReference type="PANTHER" id="PTHR48063:SF112">
    <property type="entry name" value="RECEPTOR LIKE PROTEIN 30-LIKE"/>
    <property type="match status" value="1"/>
</dbReference>
<name>A0A6P5EKE7_ANACO</name>
<dbReference type="FunFam" id="3.80.10.10:FF:000111">
    <property type="entry name" value="LRR receptor-like serine/threonine-protein kinase ERECTA"/>
    <property type="match status" value="1"/>
</dbReference>
<evidence type="ECO:0000313" key="16">
    <source>
        <dbReference type="RefSeq" id="XP_020083894.1"/>
    </source>
</evidence>